<organism evidence="2 3">
    <name type="scientific">Actinokineospora iranica</name>
    <dbReference type="NCBI Taxonomy" id="1271860"/>
    <lineage>
        <taxon>Bacteria</taxon>
        <taxon>Bacillati</taxon>
        <taxon>Actinomycetota</taxon>
        <taxon>Actinomycetes</taxon>
        <taxon>Pseudonocardiales</taxon>
        <taxon>Pseudonocardiaceae</taxon>
        <taxon>Actinokineospora</taxon>
    </lineage>
</organism>
<name>A0A1G6K7N6_9PSEU</name>
<dbReference type="RefSeq" id="WP_228771319.1">
    <property type="nucleotide sequence ID" value="NZ_FMZZ01000001.1"/>
</dbReference>
<dbReference type="InterPro" id="IPR007995">
    <property type="entry name" value="DUF742"/>
</dbReference>
<dbReference type="PANTHER" id="PTHR36221">
    <property type="entry name" value="DUF742 DOMAIN-CONTAINING PROTEIN"/>
    <property type="match status" value="1"/>
</dbReference>
<dbReference type="STRING" id="1271860.SAMN05216174_101760"/>
<sequence>MSSDWAAEPEQTIADVMNGLTLGGGRKRKFSRSEVDTPRSPVQVVEAPLVEVAPAQAGSVEPDWPDREDSAPLPVVVLPDPVEQPADAAIVRPYAWTRGRTRSNFELRLETMVSTSDRAADLTAFAESEHRVIGALCRDPRSVAEVATLLGAPLGVAKVLLGDMAQLGLVTVHKTATGGANRAHLVLMERVLSGLRRL</sequence>
<dbReference type="EMBL" id="FMZZ01000001">
    <property type="protein sequence ID" value="SDC26967.1"/>
    <property type="molecule type" value="Genomic_DNA"/>
</dbReference>
<dbReference type="Proteomes" id="UP000199501">
    <property type="component" value="Unassembled WGS sequence"/>
</dbReference>
<dbReference type="Pfam" id="PF05331">
    <property type="entry name" value="DUF742"/>
    <property type="match status" value="1"/>
</dbReference>
<reference evidence="3" key="1">
    <citation type="submission" date="2016-10" db="EMBL/GenBank/DDBJ databases">
        <authorList>
            <person name="Varghese N."/>
            <person name="Submissions S."/>
        </authorList>
    </citation>
    <scope>NUCLEOTIDE SEQUENCE [LARGE SCALE GENOMIC DNA]</scope>
    <source>
        <strain evidence="3">IBRC-M 10403</strain>
    </source>
</reference>
<evidence type="ECO:0000313" key="3">
    <source>
        <dbReference type="Proteomes" id="UP000199501"/>
    </source>
</evidence>
<evidence type="ECO:0000313" key="2">
    <source>
        <dbReference type="EMBL" id="SDC26967.1"/>
    </source>
</evidence>
<protein>
    <recommendedName>
        <fullName evidence="4">DUF742 domain-containing protein</fullName>
    </recommendedName>
</protein>
<accession>A0A1G6K7N6</accession>
<dbReference type="PANTHER" id="PTHR36221:SF1">
    <property type="entry name" value="DUF742 DOMAIN-CONTAINING PROTEIN"/>
    <property type="match status" value="1"/>
</dbReference>
<proteinExistence type="predicted"/>
<evidence type="ECO:0008006" key="4">
    <source>
        <dbReference type="Google" id="ProtNLM"/>
    </source>
</evidence>
<evidence type="ECO:0000256" key="1">
    <source>
        <dbReference type="SAM" id="MobiDB-lite"/>
    </source>
</evidence>
<keyword evidence="3" id="KW-1185">Reference proteome</keyword>
<gene>
    <name evidence="2" type="ORF">SAMN05216174_101760</name>
</gene>
<feature type="region of interest" description="Disordered" evidence="1">
    <location>
        <begin position="18"/>
        <end position="42"/>
    </location>
</feature>
<dbReference type="AlphaFoldDB" id="A0A1G6K7N6"/>